<dbReference type="Gene3D" id="2.60.40.3140">
    <property type="match status" value="1"/>
</dbReference>
<evidence type="ECO:0000259" key="1">
    <source>
        <dbReference type="Pfam" id="PF12969"/>
    </source>
</evidence>
<organism evidence="2 3">
    <name type="scientific">Winogradskyella litorisediminis</name>
    <dbReference type="NCBI Taxonomy" id="1156618"/>
    <lineage>
        <taxon>Bacteria</taxon>
        <taxon>Pseudomonadati</taxon>
        <taxon>Bacteroidota</taxon>
        <taxon>Flavobacteriia</taxon>
        <taxon>Flavobacteriales</taxon>
        <taxon>Flavobacteriaceae</taxon>
        <taxon>Winogradskyella</taxon>
    </lineage>
</organism>
<dbReference type="Gene3D" id="3.10.620.30">
    <property type="match status" value="1"/>
</dbReference>
<evidence type="ECO:0000313" key="2">
    <source>
        <dbReference type="EMBL" id="MFD1063628.1"/>
    </source>
</evidence>
<dbReference type="InterPro" id="IPR024618">
    <property type="entry name" value="DUF3857"/>
</dbReference>
<protein>
    <submittedName>
        <fullName evidence="2">DUF3857 domain-containing protein</fullName>
    </submittedName>
</protein>
<sequence>MKKYKLLLLFILSNFHIYSQVFKPNMNVTKEELSTTVYDKDTNASAVIVYDYGNAFFNKETWRLNIEIKQKIKILNKDGLKYGQVEIPLLIGENSRETIREIKASVHHTVNGKSVISTLNEDAIFKEQNETYEIIRLAFPNVKVGSVITYSYTKSTKFINKFQPWYFQQDIPVSYSEYNASIPGNYEYNIKLVGSLPLDVNKSDVEPNCLEAGRGAYANCAIYKYVMTDIPAYKAEEYTTTRDNYLSRIEYELSVVRQFNGAVDKISKTWEDVDGELRTDSDFGRQINKKKLVKDVLPSNITTITDKLEKAKAIYQYVLDNYKWNNNSGRYDASIKRLLADGGGNAFEINLLLQNLFYSEGFEAYPMLISTRENGHATKVYPVLTDFNYVIVKLNIDDEQTYFLDATDPYLSFGELPLYCLNQYGRVYDIEYASYWEDIDIKAYSTTQIGAKYKLNDSNQLEADVTIAVSGNNSYLKKRKYSENKSNYLEWLKNRYPTSSITEHKVLSEGKNPEKFIEEIKLVNEQEMIGDKIYFNPFVYQFYSENPFKLQQRTYPVDFGYKQAFLYTLELELGDNLKVVELPEPTTMALPNKAGMVTFSSSANEKKLSVFVRIKLDKPVYEAGYYDALKIFMAKIIDLQNNSIVVLEKQ</sequence>
<dbReference type="EMBL" id="JBHTJL010000012">
    <property type="protein sequence ID" value="MFD1063628.1"/>
    <property type="molecule type" value="Genomic_DNA"/>
</dbReference>
<name>A0ABW3N8E5_9FLAO</name>
<reference evidence="3" key="1">
    <citation type="journal article" date="2019" name="Int. J. Syst. Evol. Microbiol.">
        <title>The Global Catalogue of Microorganisms (GCM) 10K type strain sequencing project: providing services to taxonomists for standard genome sequencing and annotation.</title>
        <authorList>
            <consortium name="The Broad Institute Genomics Platform"/>
            <consortium name="The Broad Institute Genome Sequencing Center for Infectious Disease"/>
            <person name="Wu L."/>
            <person name="Ma J."/>
        </authorList>
    </citation>
    <scope>NUCLEOTIDE SEQUENCE [LARGE SCALE GENOMIC DNA]</scope>
    <source>
        <strain evidence="3">CCUG 62215</strain>
    </source>
</reference>
<proteinExistence type="predicted"/>
<dbReference type="Gene3D" id="2.60.120.1130">
    <property type="match status" value="1"/>
</dbReference>
<dbReference type="Proteomes" id="UP001597013">
    <property type="component" value="Unassembled WGS sequence"/>
</dbReference>
<gene>
    <name evidence="2" type="ORF">ACFQ1Q_10265</name>
</gene>
<dbReference type="Pfam" id="PF12969">
    <property type="entry name" value="DUF3857"/>
    <property type="match status" value="1"/>
</dbReference>
<comment type="caution">
    <text evidence="2">The sequence shown here is derived from an EMBL/GenBank/DDBJ whole genome shotgun (WGS) entry which is preliminary data.</text>
</comment>
<keyword evidence="3" id="KW-1185">Reference proteome</keyword>
<evidence type="ECO:0000313" key="3">
    <source>
        <dbReference type="Proteomes" id="UP001597013"/>
    </source>
</evidence>
<accession>A0ABW3N8E5</accession>
<feature type="domain" description="DUF3857" evidence="1">
    <location>
        <begin position="67"/>
        <end position="194"/>
    </location>
</feature>